<keyword evidence="15" id="KW-0694">RNA-binding</keyword>
<name>A0A939DC39_9GAMM</name>
<keyword evidence="10" id="KW-0479">Metal-binding</keyword>
<comment type="subcellular location">
    <subcellularLocation>
        <location evidence="2">Cytoplasm</location>
    </subcellularLocation>
</comment>
<keyword evidence="6" id="KW-0698">rRNA processing</keyword>
<evidence type="ECO:0000256" key="13">
    <source>
        <dbReference type="ARBA" id="ARBA00022801"/>
    </source>
</evidence>
<dbReference type="PANTHER" id="PTHR30001">
    <property type="entry name" value="RIBONUCLEASE"/>
    <property type="match status" value="1"/>
</dbReference>
<reference evidence="17" key="1">
    <citation type="submission" date="2021-02" db="EMBL/GenBank/DDBJ databases">
        <title>PHA producing bacteria isolated from coastal sediment in Guangdong, Shenzhen.</title>
        <authorList>
            <person name="Zheng W."/>
            <person name="Yu S."/>
            <person name="Huang Y."/>
        </authorList>
    </citation>
    <scope>NUCLEOTIDE SEQUENCE</scope>
    <source>
        <strain evidence="17">TN14-10</strain>
    </source>
</reference>
<dbReference type="PROSITE" id="PS50126">
    <property type="entry name" value="S1"/>
    <property type="match status" value="1"/>
</dbReference>
<protein>
    <recommendedName>
        <fullName evidence="4">Ribonuclease G</fullName>
    </recommendedName>
</protein>
<dbReference type="PANTHER" id="PTHR30001:SF0">
    <property type="entry name" value="RIBONUCLEASE G"/>
    <property type="match status" value="1"/>
</dbReference>
<keyword evidence="13 17" id="KW-0378">Hydrolase</keyword>
<dbReference type="NCBIfam" id="TIGR00757">
    <property type="entry name" value="RNaseEG"/>
    <property type="match status" value="1"/>
</dbReference>
<evidence type="ECO:0000313" key="17">
    <source>
        <dbReference type="EMBL" id="MBN7795334.1"/>
    </source>
</evidence>
<evidence type="ECO:0000256" key="2">
    <source>
        <dbReference type="ARBA" id="ARBA00004496"/>
    </source>
</evidence>
<dbReference type="InterPro" id="IPR019307">
    <property type="entry name" value="RNA-bd_AU-1/RNase_E/G"/>
</dbReference>
<comment type="caution">
    <text evidence="17">The sequence shown here is derived from an EMBL/GenBank/DDBJ whole genome shotgun (WGS) entry which is preliminary data.</text>
</comment>
<evidence type="ECO:0000256" key="3">
    <source>
        <dbReference type="ARBA" id="ARBA00005663"/>
    </source>
</evidence>
<dbReference type="Gene3D" id="2.40.50.140">
    <property type="entry name" value="Nucleic acid-binding proteins"/>
    <property type="match status" value="1"/>
</dbReference>
<keyword evidence="5" id="KW-0963">Cytoplasm</keyword>
<dbReference type="GO" id="GO:0004519">
    <property type="term" value="F:endonuclease activity"/>
    <property type="evidence" value="ECO:0007669"/>
    <property type="project" value="UniProtKB-KW"/>
</dbReference>
<evidence type="ECO:0000256" key="1">
    <source>
        <dbReference type="ARBA" id="ARBA00001946"/>
    </source>
</evidence>
<dbReference type="GO" id="GO:0016787">
    <property type="term" value="F:hydrolase activity"/>
    <property type="evidence" value="ECO:0007669"/>
    <property type="project" value="UniProtKB-KW"/>
</dbReference>
<dbReference type="GO" id="GO:0046872">
    <property type="term" value="F:metal ion binding"/>
    <property type="evidence" value="ECO:0007669"/>
    <property type="project" value="UniProtKB-KW"/>
</dbReference>
<dbReference type="InterPro" id="IPR048583">
    <property type="entry name" value="RNase_E_G_thioredoxin-like"/>
</dbReference>
<dbReference type="GO" id="GO:0005737">
    <property type="term" value="C:cytoplasm"/>
    <property type="evidence" value="ECO:0007669"/>
    <property type="project" value="UniProtKB-SubCell"/>
</dbReference>
<dbReference type="Gene3D" id="3.40.1260.20">
    <property type="entry name" value="Ribonuclease E, catalytic domain"/>
    <property type="match status" value="1"/>
</dbReference>
<dbReference type="InterPro" id="IPR012340">
    <property type="entry name" value="NA-bd_OB-fold"/>
</dbReference>
<dbReference type="SMART" id="SM00316">
    <property type="entry name" value="S1"/>
    <property type="match status" value="1"/>
</dbReference>
<evidence type="ECO:0000256" key="7">
    <source>
        <dbReference type="ARBA" id="ARBA00022555"/>
    </source>
</evidence>
<keyword evidence="8" id="KW-0819">tRNA processing</keyword>
<evidence type="ECO:0000256" key="8">
    <source>
        <dbReference type="ARBA" id="ARBA00022694"/>
    </source>
</evidence>
<dbReference type="InterPro" id="IPR004659">
    <property type="entry name" value="RNase_E/G"/>
</dbReference>
<dbReference type="GO" id="GO:0000049">
    <property type="term" value="F:tRNA binding"/>
    <property type="evidence" value="ECO:0007669"/>
    <property type="project" value="UniProtKB-KW"/>
</dbReference>
<dbReference type="EMBL" id="JAFKCZ010000001">
    <property type="protein sequence ID" value="MBN7795334.1"/>
    <property type="molecule type" value="Genomic_DNA"/>
</dbReference>
<keyword evidence="14" id="KW-0460">Magnesium</keyword>
<dbReference type="GO" id="GO:0006364">
    <property type="term" value="P:rRNA processing"/>
    <property type="evidence" value="ECO:0007669"/>
    <property type="project" value="UniProtKB-KW"/>
</dbReference>
<dbReference type="GO" id="GO:0008033">
    <property type="term" value="P:tRNA processing"/>
    <property type="evidence" value="ECO:0007669"/>
    <property type="project" value="UniProtKB-KW"/>
</dbReference>
<feature type="domain" description="S1 motif" evidence="16">
    <location>
        <begin position="39"/>
        <end position="126"/>
    </location>
</feature>
<accession>A0A939DC39</accession>
<evidence type="ECO:0000256" key="6">
    <source>
        <dbReference type="ARBA" id="ARBA00022552"/>
    </source>
</evidence>
<evidence type="ECO:0000256" key="4">
    <source>
        <dbReference type="ARBA" id="ARBA00017719"/>
    </source>
</evidence>
<organism evidence="17 18">
    <name type="scientific">Parahaliea mediterranea</name>
    <dbReference type="NCBI Taxonomy" id="651086"/>
    <lineage>
        <taxon>Bacteria</taxon>
        <taxon>Pseudomonadati</taxon>
        <taxon>Pseudomonadota</taxon>
        <taxon>Gammaproteobacteria</taxon>
        <taxon>Cellvibrionales</taxon>
        <taxon>Halieaceae</taxon>
        <taxon>Parahaliea</taxon>
    </lineage>
</organism>
<keyword evidence="18" id="KW-1185">Reference proteome</keyword>
<evidence type="ECO:0000256" key="11">
    <source>
        <dbReference type="ARBA" id="ARBA00022730"/>
    </source>
</evidence>
<dbReference type="Pfam" id="PF10150">
    <property type="entry name" value="RNase_E_G"/>
    <property type="match status" value="1"/>
</dbReference>
<dbReference type="Proteomes" id="UP000664303">
    <property type="component" value="Unassembled WGS sequence"/>
</dbReference>
<dbReference type="Pfam" id="PF20833">
    <property type="entry name" value="RNase_E_G_Thio"/>
    <property type="match status" value="1"/>
</dbReference>
<dbReference type="GO" id="GO:0019843">
    <property type="term" value="F:rRNA binding"/>
    <property type="evidence" value="ECO:0007669"/>
    <property type="project" value="UniProtKB-KW"/>
</dbReference>
<dbReference type="CDD" id="cd04453">
    <property type="entry name" value="S1_RNase_E"/>
    <property type="match status" value="1"/>
</dbReference>
<evidence type="ECO:0000256" key="9">
    <source>
        <dbReference type="ARBA" id="ARBA00022722"/>
    </source>
</evidence>
<comment type="similarity">
    <text evidence="3">Belongs to the RNase E/G family. RNase G subfamily.</text>
</comment>
<keyword evidence="12" id="KW-0255">Endonuclease</keyword>
<keyword evidence="7" id="KW-0820">tRNA-binding</keyword>
<dbReference type="AlphaFoldDB" id="A0A939DC39"/>
<dbReference type="InterPro" id="IPR003029">
    <property type="entry name" value="S1_domain"/>
</dbReference>
<evidence type="ECO:0000256" key="5">
    <source>
        <dbReference type="ARBA" id="ARBA00022490"/>
    </source>
</evidence>
<gene>
    <name evidence="17" type="primary">rng</name>
    <name evidence="17" type="ORF">JYP50_01950</name>
</gene>
<dbReference type="GO" id="GO:0004540">
    <property type="term" value="F:RNA nuclease activity"/>
    <property type="evidence" value="ECO:0007669"/>
    <property type="project" value="InterPro"/>
</dbReference>
<dbReference type="NCBIfam" id="NF008689">
    <property type="entry name" value="PRK11712.1"/>
    <property type="match status" value="1"/>
</dbReference>
<evidence type="ECO:0000313" key="18">
    <source>
        <dbReference type="Proteomes" id="UP000664303"/>
    </source>
</evidence>
<comment type="cofactor">
    <cofactor evidence="1">
        <name>Mg(2+)</name>
        <dbReference type="ChEBI" id="CHEBI:18420"/>
    </cofactor>
</comment>
<evidence type="ECO:0000259" key="16">
    <source>
        <dbReference type="PROSITE" id="PS50126"/>
    </source>
</evidence>
<evidence type="ECO:0000256" key="10">
    <source>
        <dbReference type="ARBA" id="ARBA00022723"/>
    </source>
</evidence>
<dbReference type="SUPFAM" id="SSF50249">
    <property type="entry name" value="Nucleic acid-binding proteins"/>
    <property type="match status" value="1"/>
</dbReference>
<dbReference type="RefSeq" id="WP_206558762.1">
    <property type="nucleotide sequence ID" value="NZ_JAFKCZ010000001.1"/>
</dbReference>
<sequence length="492" mass="54928">MSEEILVNVTPMETRVAVVENGATQDIHIERSTSRGIAGNIYAGRVARVLPGMQAAFVDIGTERASFIHVSDIVPLDSNGREDRSRQSSEVRDHLHEGKKVVVQVTKEPLGSKGARLTTQLSVSSRYLVFMPQTDHVGVSQRIDDTGERTRLQGALAAALAAEEMQDSGGYILRTAAEGVGEDELRADLRFLRRLWAAVTRRAKAASRPELLYEDLPLHLRTVRDLARPGVERIRIDSQESFAALESFCGDYVPEVAGLLECYRGERPLFDLHGVEEEIQRALARKVDLKSGGYLIIDQTEAMTTIDVNTGSFVGRRNLEETIFKTNLEAATALARQLRLRNLGGIIIVDFIDMQDAEHRRQVHRALEKAMQRDPARNKITGVSDLGLVEMTRKRTRESLEHILCEDCPVCQGRGVLKTAETVCYEIFREILRDARAYDNDNLAVLAGQSVVDRLLDEESANVADLEEFSGKTISFRVEPNYSQEQFDIVLL</sequence>
<keyword evidence="9" id="KW-0540">Nuclease</keyword>
<proteinExistence type="inferred from homology"/>
<keyword evidence="11" id="KW-0699">rRNA-binding</keyword>
<evidence type="ECO:0000256" key="15">
    <source>
        <dbReference type="ARBA" id="ARBA00022884"/>
    </source>
</evidence>
<evidence type="ECO:0000256" key="12">
    <source>
        <dbReference type="ARBA" id="ARBA00022759"/>
    </source>
</evidence>
<evidence type="ECO:0000256" key="14">
    <source>
        <dbReference type="ARBA" id="ARBA00022842"/>
    </source>
</evidence>